<accession>A0A1G2QPH6</accession>
<dbReference type="AlphaFoldDB" id="A0A1G2QPH6"/>
<proteinExistence type="predicted"/>
<dbReference type="EMBL" id="MHTO01000027">
    <property type="protein sequence ID" value="OHA61882.1"/>
    <property type="molecule type" value="Genomic_DNA"/>
</dbReference>
<sequence>MNTLTFPLSFPRISLKISAGMILSVGLAAIVLMIFAWLWQNNQVVAQTYQFQHLQNRSTNLKKENERLEINGLKENTLFNLEKQVQSLNLEKVEMVSFIQSPGTTVVTR</sequence>
<dbReference type="Proteomes" id="UP000179245">
    <property type="component" value="Unassembled WGS sequence"/>
</dbReference>
<evidence type="ECO:0000313" key="3">
    <source>
        <dbReference type="Proteomes" id="UP000179245"/>
    </source>
</evidence>
<keyword evidence="1" id="KW-1133">Transmembrane helix</keyword>
<keyword evidence="1" id="KW-0812">Transmembrane</keyword>
<evidence type="ECO:0000313" key="2">
    <source>
        <dbReference type="EMBL" id="OHA61882.1"/>
    </source>
</evidence>
<gene>
    <name evidence="2" type="ORF">A2117_01820</name>
</gene>
<protein>
    <submittedName>
        <fullName evidence="2">Uncharacterized protein</fullName>
    </submittedName>
</protein>
<dbReference type="STRING" id="1802443.A2117_01820"/>
<organism evidence="2 3">
    <name type="scientific">Candidatus Wildermuthbacteria bacterium GWA2_46_15</name>
    <dbReference type="NCBI Taxonomy" id="1802443"/>
    <lineage>
        <taxon>Bacteria</taxon>
        <taxon>Candidatus Wildermuthiibacteriota</taxon>
    </lineage>
</organism>
<keyword evidence="1" id="KW-0472">Membrane</keyword>
<comment type="caution">
    <text evidence="2">The sequence shown here is derived from an EMBL/GenBank/DDBJ whole genome shotgun (WGS) entry which is preliminary data.</text>
</comment>
<feature type="transmembrane region" description="Helical" evidence="1">
    <location>
        <begin position="21"/>
        <end position="39"/>
    </location>
</feature>
<evidence type="ECO:0000256" key="1">
    <source>
        <dbReference type="SAM" id="Phobius"/>
    </source>
</evidence>
<reference evidence="2 3" key="1">
    <citation type="journal article" date="2016" name="Nat. Commun.">
        <title>Thousands of microbial genomes shed light on interconnected biogeochemical processes in an aquifer system.</title>
        <authorList>
            <person name="Anantharaman K."/>
            <person name="Brown C.T."/>
            <person name="Hug L.A."/>
            <person name="Sharon I."/>
            <person name="Castelle C.J."/>
            <person name="Probst A.J."/>
            <person name="Thomas B.C."/>
            <person name="Singh A."/>
            <person name="Wilkins M.J."/>
            <person name="Karaoz U."/>
            <person name="Brodie E.L."/>
            <person name="Williams K.H."/>
            <person name="Hubbard S.S."/>
            <person name="Banfield J.F."/>
        </authorList>
    </citation>
    <scope>NUCLEOTIDE SEQUENCE [LARGE SCALE GENOMIC DNA]</scope>
</reference>
<name>A0A1G2QPH6_9BACT</name>